<sequence>MYKRQKDGSVISDDFIALHYPCYWHYDILFGLKVMAEVGFIDDKRCNNALELLESKRLPDGGFAAEKKYYRVTEKRTSGRSLVDWGGTSKKRMNEFTTVDALYVLKRSGRLEGRNLPGG</sequence>
<proteinExistence type="predicted"/>
<evidence type="ECO:0000313" key="1">
    <source>
        <dbReference type="EMBL" id="TET45266.1"/>
    </source>
</evidence>
<name>A0A523URT4_UNCT6</name>
<evidence type="ECO:0008006" key="3">
    <source>
        <dbReference type="Google" id="ProtNLM"/>
    </source>
</evidence>
<dbReference type="InterPro" id="IPR008930">
    <property type="entry name" value="Terpenoid_cyclase/PrenylTrfase"/>
</dbReference>
<evidence type="ECO:0000313" key="2">
    <source>
        <dbReference type="Proteomes" id="UP000315525"/>
    </source>
</evidence>
<dbReference type="EMBL" id="SOJN01000088">
    <property type="protein sequence ID" value="TET45266.1"/>
    <property type="molecule type" value="Genomic_DNA"/>
</dbReference>
<dbReference type="SUPFAM" id="SSF48239">
    <property type="entry name" value="Terpenoid cyclases/Protein prenyltransferases"/>
    <property type="match status" value="1"/>
</dbReference>
<reference evidence="1 2" key="1">
    <citation type="submission" date="2019-03" db="EMBL/GenBank/DDBJ databases">
        <title>Metabolic potential of uncultured bacteria and archaea associated with petroleum seepage in deep-sea sediments.</title>
        <authorList>
            <person name="Dong X."/>
            <person name="Hubert C."/>
        </authorList>
    </citation>
    <scope>NUCLEOTIDE SEQUENCE [LARGE SCALE GENOMIC DNA]</scope>
    <source>
        <strain evidence="1">E44_bin18</strain>
    </source>
</reference>
<organism evidence="1 2">
    <name type="scientific">candidate division TA06 bacterium</name>
    <dbReference type="NCBI Taxonomy" id="2250710"/>
    <lineage>
        <taxon>Bacteria</taxon>
        <taxon>Bacteria division TA06</taxon>
    </lineage>
</organism>
<dbReference type="AlphaFoldDB" id="A0A523URT4"/>
<gene>
    <name evidence="1" type="ORF">E3J62_07915</name>
</gene>
<comment type="caution">
    <text evidence="1">The sequence shown here is derived from an EMBL/GenBank/DDBJ whole genome shotgun (WGS) entry which is preliminary data.</text>
</comment>
<protein>
    <recommendedName>
        <fullName evidence="3">Squalene cyclase C-terminal domain-containing protein</fullName>
    </recommendedName>
</protein>
<accession>A0A523URT4</accession>
<dbReference type="Proteomes" id="UP000315525">
    <property type="component" value="Unassembled WGS sequence"/>
</dbReference>